<dbReference type="GO" id="GO:0005774">
    <property type="term" value="C:vacuolar membrane"/>
    <property type="evidence" value="ECO:0007669"/>
    <property type="project" value="TreeGrafter"/>
</dbReference>
<keyword evidence="4" id="KW-0677">Repeat</keyword>
<evidence type="ECO:0000256" key="3">
    <source>
        <dbReference type="ARBA" id="ARBA00022692"/>
    </source>
</evidence>
<evidence type="ECO:0000313" key="8">
    <source>
        <dbReference type="EMBL" id="KAJ5503637.1"/>
    </source>
</evidence>
<dbReference type="PANTHER" id="PTHR13131">
    <property type="entry name" value="CYSTINOSIN"/>
    <property type="match status" value="1"/>
</dbReference>
<dbReference type="Proteomes" id="UP001149954">
    <property type="component" value="Unassembled WGS sequence"/>
</dbReference>
<feature type="transmembrane region" description="Helical" evidence="7">
    <location>
        <begin position="125"/>
        <end position="146"/>
    </location>
</feature>
<comment type="subcellular location">
    <subcellularLocation>
        <location evidence="1">Endomembrane system</location>
        <topology evidence="1">Multi-pass membrane protein</topology>
    </subcellularLocation>
</comment>
<evidence type="ECO:0000256" key="4">
    <source>
        <dbReference type="ARBA" id="ARBA00022737"/>
    </source>
</evidence>
<feature type="transmembrane region" description="Helical" evidence="7">
    <location>
        <begin position="12"/>
        <end position="29"/>
    </location>
</feature>
<keyword evidence="2" id="KW-0813">Transport</keyword>
<dbReference type="AlphaFoldDB" id="A0A9W9XUL7"/>
<evidence type="ECO:0000256" key="5">
    <source>
        <dbReference type="ARBA" id="ARBA00022989"/>
    </source>
</evidence>
<evidence type="ECO:0000256" key="1">
    <source>
        <dbReference type="ARBA" id="ARBA00004127"/>
    </source>
</evidence>
<evidence type="ECO:0000256" key="7">
    <source>
        <dbReference type="SAM" id="Phobius"/>
    </source>
</evidence>
<dbReference type="PANTHER" id="PTHR13131:SF5">
    <property type="entry name" value="CYSTINOSIN"/>
    <property type="match status" value="1"/>
</dbReference>
<comment type="caution">
    <text evidence="8">The sequence shown here is derived from an EMBL/GenBank/DDBJ whole genome shotgun (WGS) entry which is preliminary data.</text>
</comment>
<dbReference type="GO" id="GO:0012505">
    <property type="term" value="C:endomembrane system"/>
    <property type="evidence" value="ECO:0007669"/>
    <property type="project" value="UniProtKB-SubCell"/>
</dbReference>
<dbReference type="Gene3D" id="1.20.1280.290">
    <property type="match status" value="2"/>
</dbReference>
<feature type="transmembrane region" description="Helical" evidence="7">
    <location>
        <begin position="184"/>
        <end position="207"/>
    </location>
</feature>
<dbReference type="GO" id="GO:0015184">
    <property type="term" value="F:L-cystine transmembrane transporter activity"/>
    <property type="evidence" value="ECO:0007669"/>
    <property type="project" value="TreeGrafter"/>
</dbReference>
<evidence type="ECO:0000313" key="9">
    <source>
        <dbReference type="Proteomes" id="UP001149954"/>
    </source>
</evidence>
<dbReference type="SMART" id="SM00679">
    <property type="entry name" value="CTNS"/>
    <property type="match status" value="2"/>
</dbReference>
<evidence type="ECO:0000256" key="6">
    <source>
        <dbReference type="ARBA" id="ARBA00023136"/>
    </source>
</evidence>
<dbReference type="InterPro" id="IPR005282">
    <property type="entry name" value="LC_transporter"/>
</dbReference>
<organism evidence="8 9">
    <name type="scientific">Penicillium fimorum</name>
    <dbReference type="NCBI Taxonomy" id="1882269"/>
    <lineage>
        <taxon>Eukaryota</taxon>
        <taxon>Fungi</taxon>
        <taxon>Dikarya</taxon>
        <taxon>Ascomycota</taxon>
        <taxon>Pezizomycotina</taxon>
        <taxon>Eurotiomycetes</taxon>
        <taxon>Eurotiomycetidae</taxon>
        <taxon>Eurotiales</taxon>
        <taxon>Aspergillaceae</taxon>
        <taxon>Penicillium</taxon>
    </lineage>
</organism>
<accession>A0A9W9XUL7</accession>
<dbReference type="GO" id="GO:0000324">
    <property type="term" value="C:fungal-type vacuole"/>
    <property type="evidence" value="ECO:0007669"/>
    <property type="project" value="TreeGrafter"/>
</dbReference>
<keyword evidence="9" id="KW-1185">Reference proteome</keyword>
<evidence type="ECO:0000256" key="2">
    <source>
        <dbReference type="ARBA" id="ARBA00022448"/>
    </source>
</evidence>
<name>A0A9W9XUL7_9EURO</name>
<feature type="transmembrane region" description="Helical" evidence="7">
    <location>
        <begin position="227"/>
        <end position="247"/>
    </location>
</feature>
<reference evidence="8" key="1">
    <citation type="submission" date="2022-12" db="EMBL/GenBank/DDBJ databases">
        <authorList>
            <person name="Petersen C."/>
        </authorList>
    </citation>
    <scope>NUCLEOTIDE SEQUENCE</scope>
    <source>
        <strain evidence="8">IBT 29495</strain>
    </source>
</reference>
<dbReference type="InterPro" id="IPR006603">
    <property type="entry name" value="PQ-loop_rpt"/>
</dbReference>
<dbReference type="Pfam" id="PF04193">
    <property type="entry name" value="PQ-loop"/>
    <property type="match status" value="2"/>
</dbReference>
<proteinExistence type="predicted"/>
<reference evidence="8" key="2">
    <citation type="journal article" date="2023" name="IMA Fungus">
        <title>Comparative genomic study of the Penicillium genus elucidates a diverse pangenome and 15 lateral gene transfer events.</title>
        <authorList>
            <person name="Petersen C."/>
            <person name="Sorensen T."/>
            <person name="Nielsen M.R."/>
            <person name="Sondergaard T.E."/>
            <person name="Sorensen J.L."/>
            <person name="Fitzpatrick D.A."/>
            <person name="Frisvad J.C."/>
            <person name="Nielsen K.L."/>
        </authorList>
    </citation>
    <scope>NUCLEOTIDE SEQUENCE</scope>
    <source>
        <strain evidence="8">IBT 29495</strain>
    </source>
</reference>
<sequence length="278" mass="31276">MNATWTESISQILGWAYFALWSLSFYPQVLHNHHRRSTDGFSIDLALLNVLGLSAYTAFNACFLFSPVVRAQYAERHPQSPKPTVQWNDFVYALHGALICCWTCSHFLCARFWTFNSKPQRMSISALVVFCGCLTVIPLAVLWVLVSASWEWIDVVYMVGMIKVFLTAVKYTPQAVMNYRQQSTAGFSIGAILLDLSGAILSLMQLVLDSFSQGDWSGAAGNSAKLLLGNITILFDLIFIFQHFVLYREYSAEKKSGLSEGESLINSSRNEAWTFIFI</sequence>
<keyword evidence="3 7" id="KW-0812">Transmembrane</keyword>
<evidence type="ECO:0008006" key="10">
    <source>
        <dbReference type="Google" id="ProtNLM"/>
    </source>
</evidence>
<feature type="transmembrane region" description="Helical" evidence="7">
    <location>
        <begin position="152"/>
        <end position="172"/>
    </location>
</feature>
<feature type="transmembrane region" description="Helical" evidence="7">
    <location>
        <begin position="41"/>
        <end position="70"/>
    </location>
</feature>
<protein>
    <recommendedName>
        <fullName evidence="10">Cystinosin/ERS1p repeat</fullName>
    </recommendedName>
</protein>
<dbReference type="OrthoDB" id="75720at2759"/>
<dbReference type="EMBL" id="JAPWDS010000003">
    <property type="protein sequence ID" value="KAJ5503637.1"/>
    <property type="molecule type" value="Genomic_DNA"/>
</dbReference>
<keyword evidence="5 7" id="KW-1133">Transmembrane helix</keyword>
<gene>
    <name evidence="8" type="ORF">N7463_006511</name>
</gene>
<keyword evidence="6 7" id="KW-0472">Membrane</keyword>